<evidence type="ECO:0000313" key="3">
    <source>
        <dbReference type="Proteomes" id="UP000324222"/>
    </source>
</evidence>
<gene>
    <name evidence="2" type="ORF">E2C01_023773</name>
</gene>
<dbReference type="AlphaFoldDB" id="A0A5B7EBF7"/>
<proteinExistence type="predicted"/>
<name>A0A5B7EBF7_PORTR</name>
<sequence>MIELIRRKAEDERLERWAEEQCRARPGHKTSSMALISATRPDMSSLIRPHSKTARSLTRWPPPSCRTLGTPVLSLWPPRRLPPLGHSLVCFLT</sequence>
<keyword evidence="3" id="KW-1185">Reference proteome</keyword>
<dbReference type="EMBL" id="VSRR010002267">
    <property type="protein sequence ID" value="MPC30506.1"/>
    <property type="molecule type" value="Genomic_DNA"/>
</dbReference>
<reference evidence="2 3" key="1">
    <citation type="submission" date="2019-05" db="EMBL/GenBank/DDBJ databases">
        <title>Another draft genome of Portunus trituberculatus and its Hox gene families provides insights of decapod evolution.</title>
        <authorList>
            <person name="Jeong J.-H."/>
            <person name="Song I."/>
            <person name="Kim S."/>
            <person name="Choi T."/>
            <person name="Kim D."/>
            <person name="Ryu S."/>
            <person name="Kim W."/>
        </authorList>
    </citation>
    <scope>NUCLEOTIDE SEQUENCE [LARGE SCALE GENOMIC DNA]</scope>
    <source>
        <tissue evidence="2">Muscle</tissue>
    </source>
</reference>
<evidence type="ECO:0000313" key="2">
    <source>
        <dbReference type="EMBL" id="MPC30506.1"/>
    </source>
</evidence>
<dbReference type="Proteomes" id="UP000324222">
    <property type="component" value="Unassembled WGS sequence"/>
</dbReference>
<organism evidence="2 3">
    <name type="scientific">Portunus trituberculatus</name>
    <name type="common">Swimming crab</name>
    <name type="synonym">Neptunus trituberculatus</name>
    <dbReference type="NCBI Taxonomy" id="210409"/>
    <lineage>
        <taxon>Eukaryota</taxon>
        <taxon>Metazoa</taxon>
        <taxon>Ecdysozoa</taxon>
        <taxon>Arthropoda</taxon>
        <taxon>Crustacea</taxon>
        <taxon>Multicrustacea</taxon>
        <taxon>Malacostraca</taxon>
        <taxon>Eumalacostraca</taxon>
        <taxon>Eucarida</taxon>
        <taxon>Decapoda</taxon>
        <taxon>Pleocyemata</taxon>
        <taxon>Brachyura</taxon>
        <taxon>Eubrachyura</taxon>
        <taxon>Portunoidea</taxon>
        <taxon>Portunidae</taxon>
        <taxon>Portuninae</taxon>
        <taxon>Portunus</taxon>
    </lineage>
</organism>
<comment type="caution">
    <text evidence="2">The sequence shown here is derived from an EMBL/GenBank/DDBJ whole genome shotgun (WGS) entry which is preliminary data.</text>
</comment>
<evidence type="ECO:0000256" key="1">
    <source>
        <dbReference type="SAM" id="MobiDB-lite"/>
    </source>
</evidence>
<feature type="region of interest" description="Disordered" evidence="1">
    <location>
        <begin position="21"/>
        <end position="61"/>
    </location>
</feature>
<protein>
    <submittedName>
        <fullName evidence="2">Uncharacterized protein</fullName>
    </submittedName>
</protein>
<accession>A0A5B7EBF7</accession>